<dbReference type="InterPro" id="IPR059214">
    <property type="entry name" value="MSC_0882-like"/>
</dbReference>
<keyword evidence="1" id="KW-1133">Transmembrane helix</keyword>
<feature type="transmembrane region" description="Helical" evidence="1">
    <location>
        <begin position="170"/>
        <end position="192"/>
    </location>
</feature>
<dbReference type="Proteomes" id="UP000239010">
    <property type="component" value="Unassembled WGS sequence"/>
</dbReference>
<reference evidence="2 3" key="1">
    <citation type="submission" date="2017-11" db="EMBL/GenBank/DDBJ databases">
        <title>Genome sequence of Entomoplasma ellychniae ELCN-1 (ATCC 43707).</title>
        <authorList>
            <person name="Lo W.-S."/>
            <person name="Gasparich G.E."/>
            <person name="Kuo C.-H."/>
        </authorList>
    </citation>
    <scope>NUCLEOTIDE SEQUENCE [LARGE SCALE GENOMIC DNA]</scope>
    <source>
        <strain evidence="2 3">ELCN-1</strain>
    </source>
</reference>
<keyword evidence="3" id="KW-1185">Reference proteome</keyword>
<dbReference type="NCBIfam" id="NF045846">
    <property type="entry name" value="MSC0882_dom"/>
    <property type="match status" value="1"/>
</dbReference>
<keyword evidence="1" id="KW-0812">Transmembrane</keyword>
<comment type="caution">
    <text evidence="2">The sequence shown here is derived from an EMBL/GenBank/DDBJ whole genome shotgun (WGS) entry which is preliminary data.</text>
</comment>
<dbReference type="AlphaFoldDB" id="A0A8E2UAL7"/>
<evidence type="ECO:0000313" key="2">
    <source>
        <dbReference type="EMBL" id="PPE04530.1"/>
    </source>
</evidence>
<organism evidence="2 3">
    <name type="scientific">Entomoplasma ellychniae</name>
    <dbReference type="NCBI Taxonomy" id="2114"/>
    <lineage>
        <taxon>Bacteria</taxon>
        <taxon>Bacillati</taxon>
        <taxon>Mycoplasmatota</taxon>
        <taxon>Mollicutes</taxon>
        <taxon>Entomoplasmatales</taxon>
        <taxon>Entomoplasmataceae</taxon>
        <taxon>Entomoplasma</taxon>
    </lineage>
</organism>
<proteinExistence type="predicted"/>
<feature type="transmembrane region" description="Helical" evidence="1">
    <location>
        <begin position="113"/>
        <end position="133"/>
    </location>
</feature>
<sequence length="292" mass="33670">MDKELMNIDNKESNPLEVGNQFKDSVDQNINLNKNQNERYVNVVPDFSKEELDSVEIHSSIAKEIRMEKYKLTISILLSIIVLFLSTFFLALYFATKDVALGINKSSMPHPGITITGIALPIIVIIVNLIRLSHLTSDIKRYRAELIMGRERIPLFLLNTYKKIIKNYIYLNWICITIYLYSSIIAGVLFGINQAIKSPNINTTVIICLVILGVTIVFHILALIFNYKRKGNIDAYYGYEIVTIEQQLLLRKEANKFCMIFFFTILLIIGFVITIPILLVRKKQNKKLLWFI</sequence>
<evidence type="ECO:0000313" key="3">
    <source>
        <dbReference type="Proteomes" id="UP000239010"/>
    </source>
</evidence>
<name>A0A8E2UAL7_9MOLU</name>
<feature type="transmembrane region" description="Helical" evidence="1">
    <location>
        <begin position="257"/>
        <end position="280"/>
    </location>
</feature>
<gene>
    <name evidence="2" type="ORF">EELLY_v1c02100</name>
</gene>
<keyword evidence="1" id="KW-0472">Membrane</keyword>
<dbReference type="RefSeq" id="WP_104205678.1">
    <property type="nucleotide sequence ID" value="NZ_PHND01000001.1"/>
</dbReference>
<dbReference type="EMBL" id="PHND01000001">
    <property type="protein sequence ID" value="PPE04530.1"/>
    <property type="molecule type" value="Genomic_DNA"/>
</dbReference>
<feature type="transmembrane region" description="Helical" evidence="1">
    <location>
        <begin position="204"/>
        <end position="225"/>
    </location>
</feature>
<protein>
    <submittedName>
        <fullName evidence="2">Uncharacterized protein</fullName>
    </submittedName>
</protein>
<feature type="transmembrane region" description="Helical" evidence="1">
    <location>
        <begin position="72"/>
        <end position="93"/>
    </location>
</feature>
<evidence type="ECO:0000256" key="1">
    <source>
        <dbReference type="SAM" id="Phobius"/>
    </source>
</evidence>
<accession>A0A8E2UAL7</accession>